<sequence>MSRSVRARTHYERNREKYRPILENLAAVILDPAGYFKAFRSFVGEEYHRRAGTAMSASLLFVTAVVLLVAVIVLLFFSAFLFLDDFLQNPALSAFLLAWVAVLVFFIVVRLSLQRYRDVVGKPR</sequence>
<accession>A0A833H208</accession>
<dbReference type="AlphaFoldDB" id="A0A833H208"/>
<keyword evidence="1" id="KW-0812">Transmembrane</keyword>
<proteinExistence type="predicted"/>
<dbReference type="RefSeq" id="WP_002773246.1">
    <property type="nucleotide sequence ID" value="NZ_JQDG01000028.1"/>
</dbReference>
<organism evidence="2 3">
    <name type="scientific">Leptonema illini</name>
    <dbReference type="NCBI Taxonomy" id="183"/>
    <lineage>
        <taxon>Bacteria</taxon>
        <taxon>Pseudomonadati</taxon>
        <taxon>Spirochaetota</taxon>
        <taxon>Spirochaetia</taxon>
        <taxon>Leptospirales</taxon>
        <taxon>Leptospiraceae</taxon>
        <taxon>Leptonema</taxon>
    </lineage>
</organism>
<feature type="transmembrane region" description="Helical" evidence="1">
    <location>
        <begin position="94"/>
        <end position="113"/>
    </location>
</feature>
<keyword evidence="1" id="KW-0472">Membrane</keyword>
<evidence type="ECO:0008006" key="4">
    <source>
        <dbReference type="Google" id="ProtNLM"/>
    </source>
</evidence>
<name>A0A833H208_9LEPT</name>
<comment type="caution">
    <text evidence="2">The sequence shown here is derived from an EMBL/GenBank/DDBJ whole genome shotgun (WGS) entry which is preliminary data.</text>
</comment>
<reference evidence="2 3" key="1">
    <citation type="submission" date="2019-10" db="EMBL/GenBank/DDBJ databases">
        <title>Extracellular Electron Transfer in a Candidatus Methanoperedens spp. Enrichment Culture.</title>
        <authorList>
            <person name="Berger S."/>
            <person name="Rangel Shaw D."/>
            <person name="Berben T."/>
            <person name="In 'T Zandt M."/>
            <person name="Frank J."/>
            <person name="Reimann J."/>
            <person name="Jetten M.S.M."/>
            <person name="Welte C.U."/>
        </authorList>
    </citation>
    <scope>NUCLEOTIDE SEQUENCE [LARGE SCALE GENOMIC DNA]</scope>
    <source>
        <strain evidence="2">SB12</strain>
    </source>
</reference>
<dbReference type="Proteomes" id="UP000460298">
    <property type="component" value="Unassembled WGS sequence"/>
</dbReference>
<protein>
    <recommendedName>
        <fullName evidence="4">Phage holin family protein</fullName>
    </recommendedName>
</protein>
<evidence type="ECO:0000313" key="2">
    <source>
        <dbReference type="EMBL" id="KAB2932966.1"/>
    </source>
</evidence>
<feature type="transmembrane region" description="Helical" evidence="1">
    <location>
        <begin position="59"/>
        <end position="82"/>
    </location>
</feature>
<evidence type="ECO:0000256" key="1">
    <source>
        <dbReference type="SAM" id="Phobius"/>
    </source>
</evidence>
<gene>
    <name evidence="2" type="ORF">F9K24_08860</name>
</gene>
<keyword evidence="1" id="KW-1133">Transmembrane helix</keyword>
<dbReference type="EMBL" id="WBUI01000007">
    <property type="protein sequence ID" value="KAB2932966.1"/>
    <property type="molecule type" value="Genomic_DNA"/>
</dbReference>
<evidence type="ECO:0000313" key="3">
    <source>
        <dbReference type="Proteomes" id="UP000460298"/>
    </source>
</evidence>